<accession>A0AA40F6Q8</accession>
<reference evidence="7" key="1">
    <citation type="submission" date="2023-06" db="EMBL/GenBank/DDBJ databases">
        <title>Genome-scale phylogeny and comparative genomics of the fungal order Sordariales.</title>
        <authorList>
            <consortium name="Lawrence Berkeley National Laboratory"/>
            <person name="Hensen N."/>
            <person name="Bonometti L."/>
            <person name="Westerberg I."/>
            <person name="Brannstrom I.O."/>
            <person name="Guillou S."/>
            <person name="Cros-Aarteil S."/>
            <person name="Calhoun S."/>
            <person name="Haridas S."/>
            <person name="Kuo A."/>
            <person name="Mondo S."/>
            <person name="Pangilinan J."/>
            <person name="Riley R."/>
            <person name="LaButti K."/>
            <person name="Andreopoulos B."/>
            <person name="Lipzen A."/>
            <person name="Chen C."/>
            <person name="Yanf M."/>
            <person name="Daum C."/>
            <person name="Ng V."/>
            <person name="Clum A."/>
            <person name="Steindorff A."/>
            <person name="Ohm R."/>
            <person name="Martin F."/>
            <person name="Silar P."/>
            <person name="Natvig D."/>
            <person name="Lalanne C."/>
            <person name="Gautier V."/>
            <person name="Ament-velasquez S.L."/>
            <person name="Kruys A."/>
            <person name="Hutchinson M.I."/>
            <person name="Powell A.J."/>
            <person name="Barry K."/>
            <person name="Miller A.N."/>
            <person name="Grigoriev I.V."/>
            <person name="Debuchy R."/>
            <person name="Gladieux P."/>
            <person name="Thoren M.H."/>
            <person name="Johannesson H."/>
        </authorList>
    </citation>
    <scope>NUCLEOTIDE SEQUENCE</scope>
    <source>
        <strain evidence="7">SMH3187-1</strain>
    </source>
</reference>
<dbReference type="GO" id="GO:0003735">
    <property type="term" value="F:structural constituent of ribosome"/>
    <property type="evidence" value="ECO:0007669"/>
    <property type="project" value="InterPro"/>
</dbReference>
<evidence type="ECO:0000256" key="4">
    <source>
        <dbReference type="ARBA" id="ARBA00039318"/>
    </source>
</evidence>
<dbReference type="InterPro" id="IPR023035">
    <property type="entry name" value="Ribosomal_uS9_bac/plastid"/>
</dbReference>
<dbReference type="InterPro" id="IPR000754">
    <property type="entry name" value="Ribosomal_uS9"/>
</dbReference>
<name>A0AA40F6Q8_9PEZI</name>
<dbReference type="NCBIfam" id="NF001099">
    <property type="entry name" value="PRK00132.1"/>
    <property type="match status" value="1"/>
</dbReference>
<dbReference type="EMBL" id="JAUKUD010000002">
    <property type="protein sequence ID" value="KAK0752081.1"/>
    <property type="molecule type" value="Genomic_DNA"/>
</dbReference>
<comment type="caution">
    <text evidence="7">The sequence shown here is derived from an EMBL/GenBank/DDBJ whole genome shotgun (WGS) entry which is preliminary data.</text>
</comment>
<evidence type="ECO:0000313" key="8">
    <source>
        <dbReference type="Proteomes" id="UP001172155"/>
    </source>
</evidence>
<evidence type="ECO:0000256" key="6">
    <source>
        <dbReference type="RuleBase" id="RU003815"/>
    </source>
</evidence>
<dbReference type="InterPro" id="IPR020574">
    <property type="entry name" value="Ribosomal_uS9_CS"/>
</dbReference>
<keyword evidence="8" id="KW-1185">Reference proteome</keyword>
<keyword evidence="3 6" id="KW-0687">Ribonucleoprotein</keyword>
<gene>
    <name evidence="7" type="ORF">B0T18DRAFT_317872</name>
</gene>
<dbReference type="SUPFAM" id="SSF54211">
    <property type="entry name" value="Ribosomal protein S5 domain 2-like"/>
    <property type="match status" value="1"/>
</dbReference>
<sequence length="330" mass="36920">MMASSRQPLTAALRCVRPSTRGQWLLPLEHGFRALRLYDSPCDGRRHLSFESNSSPSRGWEGFEKAANIKAAPEIDLSVPTDPILDIPHLRALPASPSCFSKTPFFNDLVLRFERLLRSYGNLPTLPPSEVERVAWKTSKDYKMWTGEIVKASEFGRCVMIMKRLHQIHPDLKPMVVVKAIEPFKREVQAFANVPTPITIDRFGRALGVGRRKSSVARAWVVEGTGEVQINGKVLSDYFGRMHDRSSAVWALHATARLDKYNVWALVDGGGTTGQAEALTLAIAKGLVAHEPALKTPLRKAGCITRDPRRVERKKTGHVKARKMPAWVKR</sequence>
<dbReference type="GO" id="GO:0005763">
    <property type="term" value="C:mitochondrial small ribosomal subunit"/>
    <property type="evidence" value="ECO:0007669"/>
    <property type="project" value="TreeGrafter"/>
</dbReference>
<evidence type="ECO:0000313" key="7">
    <source>
        <dbReference type="EMBL" id="KAK0752081.1"/>
    </source>
</evidence>
<evidence type="ECO:0000256" key="2">
    <source>
        <dbReference type="ARBA" id="ARBA00022980"/>
    </source>
</evidence>
<dbReference type="Gene3D" id="3.30.230.10">
    <property type="match status" value="1"/>
</dbReference>
<dbReference type="PROSITE" id="PS00360">
    <property type="entry name" value="RIBOSOMAL_S9"/>
    <property type="match status" value="1"/>
</dbReference>
<dbReference type="PANTHER" id="PTHR21569">
    <property type="entry name" value="RIBOSOMAL PROTEIN S9"/>
    <property type="match status" value="1"/>
</dbReference>
<dbReference type="InterPro" id="IPR014721">
    <property type="entry name" value="Ribsml_uS5_D2-typ_fold_subgr"/>
</dbReference>
<dbReference type="AlphaFoldDB" id="A0AA40F6Q8"/>
<evidence type="ECO:0000256" key="3">
    <source>
        <dbReference type="ARBA" id="ARBA00023274"/>
    </source>
</evidence>
<evidence type="ECO:0000256" key="1">
    <source>
        <dbReference type="ARBA" id="ARBA00005251"/>
    </source>
</evidence>
<dbReference type="GO" id="GO:0003723">
    <property type="term" value="F:RNA binding"/>
    <property type="evidence" value="ECO:0007669"/>
    <property type="project" value="TreeGrafter"/>
</dbReference>
<protein>
    <recommendedName>
        <fullName evidence="4">Small ribosomal subunit protein uS9m</fullName>
    </recommendedName>
    <alternativeName>
        <fullName evidence="5">37S ribosomal protein S9, mitochondrial</fullName>
    </alternativeName>
</protein>
<dbReference type="InterPro" id="IPR020568">
    <property type="entry name" value="Ribosomal_Su5_D2-typ_SF"/>
</dbReference>
<dbReference type="FunFam" id="3.30.230.10:FF:000001">
    <property type="entry name" value="30S ribosomal protein S9"/>
    <property type="match status" value="1"/>
</dbReference>
<keyword evidence="2 6" id="KW-0689">Ribosomal protein</keyword>
<dbReference type="PANTHER" id="PTHR21569:SF1">
    <property type="entry name" value="SMALL RIBOSOMAL SUBUNIT PROTEIN US9M"/>
    <property type="match status" value="1"/>
</dbReference>
<evidence type="ECO:0000256" key="5">
    <source>
        <dbReference type="ARBA" id="ARBA00042623"/>
    </source>
</evidence>
<comment type="similarity">
    <text evidence="1 6">Belongs to the universal ribosomal protein uS9 family.</text>
</comment>
<proteinExistence type="inferred from homology"/>
<dbReference type="GO" id="GO:0006412">
    <property type="term" value="P:translation"/>
    <property type="evidence" value="ECO:0007669"/>
    <property type="project" value="InterPro"/>
</dbReference>
<dbReference type="Proteomes" id="UP001172155">
    <property type="component" value="Unassembled WGS sequence"/>
</dbReference>
<dbReference type="Pfam" id="PF00380">
    <property type="entry name" value="Ribosomal_S9"/>
    <property type="match status" value="1"/>
</dbReference>
<organism evidence="7 8">
    <name type="scientific">Schizothecium vesticola</name>
    <dbReference type="NCBI Taxonomy" id="314040"/>
    <lineage>
        <taxon>Eukaryota</taxon>
        <taxon>Fungi</taxon>
        <taxon>Dikarya</taxon>
        <taxon>Ascomycota</taxon>
        <taxon>Pezizomycotina</taxon>
        <taxon>Sordariomycetes</taxon>
        <taxon>Sordariomycetidae</taxon>
        <taxon>Sordariales</taxon>
        <taxon>Schizotheciaceae</taxon>
        <taxon>Schizothecium</taxon>
    </lineage>
</organism>